<name>A0A284RCN9_ARMOS</name>
<organism evidence="1 2">
    <name type="scientific">Armillaria ostoyae</name>
    <name type="common">Armillaria root rot fungus</name>
    <dbReference type="NCBI Taxonomy" id="47428"/>
    <lineage>
        <taxon>Eukaryota</taxon>
        <taxon>Fungi</taxon>
        <taxon>Dikarya</taxon>
        <taxon>Basidiomycota</taxon>
        <taxon>Agaricomycotina</taxon>
        <taxon>Agaricomycetes</taxon>
        <taxon>Agaricomycetidae</taxon>
        <taxon>Agaricales</taxon>
        <taxon>Marasmiineae</taxon>
        <taxon>Physalacriaceae</taxon>
        <taxon>Armillaria</taxon>
    </lineage>
</organism>
<proteinExistence type="predicted"/>
<protein>
    <submittedName>
        <fullName evidence="1">Uncharacterized protein</fullName>
    </submittedName>
</protein>
<reference evidence="2" key="1">
    <citation type="journal article" date="2017" name="Nat. Ecol. Evol.">
        <title>Genome expansion and lineage-specific genetic innovations in the forest pathogenic fungi Armillaria.</title>
        <authorList>
            <person name="Sipos G."/>
            <person name="Prasanna A.N."/>
            <person name="Walter M.C."/>
            <person name="O'Connor E."/>
            <person name="Balint B."/>
            <person name="Krizsan K."/>
            <person name="Kiss B."/>
            <person name="Hess J."/>
            <person name="Varga T."/>
            <person name="Slot J."/>
            <person name="Riley R."/>
            <person name="Boka B."/>
            <person name="Rigling D."/>
            <person name="Barry K."/>
            <person name="Lee J."/>
            <person name="Mihaltcheva S."/>
            <person name="LaButti K."/>
            <person name="Lipzen A."/>
            <person name="Waldron R."/>
            <person name="Moloney N.M."/>
            <person name="Sperisen C."/>
            <person name="Kredics L."/>
            <person name="Vagvoelgyi C."/>
            <person name="Patrignani A."/>
            <person name="Fitzpatrick D."/>
            <person name="Nagy I."/>
            <person name="Doyle S."/>
            <person name="Anderson J.B."/>
            <person name="Grigoriev I.V."/>
            <person name="Gueldener U."/>
            <person name="Muensterkoetter M."/>
            <person name="Nagy L.G."/>
        </authorList>
    </citation>
    <scope>NUCLEOTIDE SEQUENCE [LARGE SCALE GENOMIC DNA]</scope>
    <source>
        <strain evidence="2">C18/9</strain>
    </source>
</reference>
<evidence type="ECO:0000313" key="2">
    <source>
        <dbReference type="Proteomes" id="UP000219338"/>
    </source>
</evidence>
<dbReference type="EMBL" id="FUEG01000007">
    <property type="protein sequence ID" value="SJL06523.1"/>
    <property type="molecule type" value="Genomic_DNA"/>
</dbReference>
<dbReference type="OrthoDB" id="2891005at2759"/>
<sequence length="311" mass="35178">MSGSSKLPTVPHLTSVLLESSKSFSETLKYLVKHLSDSGPSTALATITPLCRLAVQFEKATWLIMNEFHSLLSYARWTIRHAGAFDNDAFLQIANTCQLARKETVPSIEKYLDRIEMPLMTELRGSYGLETFLRFIKQIPGCWSVRIDLFDDIPEIISLLYSSCGAMMSCLDCVELYSRLLQTRFKDTEWVSLHRDRPDLIWCLDATGCSVEKSLPGLICHYNLETYPGHVATIDTWSTGRCIGSGVQALETLMYWKTSPVLWSIILNYEFPRFFSEASNDGVRYASARLLVVSCGKSEPIVVAQMQWNLE</sequence>
<evidence type="ECO:0000313" key="1">
    <source>
        <dbReference type="EMBL" id="SJL06523.1"/>
    </source>
</evidence>
<keyword evidence="2" id="KW-1185">Reference proteome</keyword>
<dbReference type="OMA" id="ANTCQLA"/>
<accession>A0A284RCN9</accession>
<dbReference type="AlphaFoldDB" id="A0A284RCN9"/>
<dbReference type="Proteomes" id="UP000219338">
    <property type="component" value="Unassembled WGS sequence"/>
</dbReference>
<gene>
    <name evidence="1" type="ORF">ARMOST_09864</name>
</gene>